<sequence length="76" mass="8088">MRTQQTRSRGKDRAVTLARTAVASKPGVKTRVRKAVTRPKTVLIGSALLAAFLAGRASRRRRPGHLIPMSGGAAPV</sequence>
<evidence type="ECO:0000313" key="1">
    <source>
        <dbReference type="EMBL" id="MFB9473788.1"/>
    </source>
</evidence>
<proteinExistence type="predicted"/>
<reference evidence="1 2" key="1">
    <citation type="submission" date="2024-09" db="EMBL/GenBank/DDBJ databases">
        <authorList>
            <person name="Sun Q."/>
            <person name="Mori K."/>
        </authorList>
    </citation>
    <scope>NUCLEOTIDE SEQUENCE [LARGE SCALE GENOMIC DNA]</scope>
    <source>
        <strain evidence="1 2">JCM 3324</strain>
    </source>
</reference>
<protein>
    <submittedName>
        <fullName evidence="1">Uncharacterized protein</fullName>
    </submittedName>
</protein>
<gene>
    <name evidence="1" type="ORF">ACFFR3_30200</name>
</gene>
<accession>A0ABV5NTY1</accession>
<name>A0ABV5NTY1_9ACTN</name>
<evidence type="ECO:0000313" key="2">
    <source>
        <dbReference type="Proteomes" id="UP001589568"/>
    </source>
</evidence>
<keyword evidence="2" id="KW-1185">Reference proteome</keyword>
<dbReference type="EMBL" id="JBHMCF010000036">
    <property type="protein sequence ID" value="MFB9473788.1"/>
    <property type="molecule type" value="Genomic_DNA"/>
</dbReference>
<comment type="caution">
    <text evidence="1">The sequence shown here is derived from an EMBL/GenBank/DDBJ whole genome shotgun (WGS) entry which is preliminary data.</text>
</comment>
<dbReference type="Proteomes" id="UP001589568">
    <property type="component" value="Unassembled WGS sequence"/>
</dbReference>
<dbReference type="RefSeq" id="WP_345385779.1">
    <property type="nucleotide sequence ID" value="NZ_BAAAXS010000001.1"/>
</dbReference>
<organism evidence="1 2">
    <name type="scientific">Nonomuraea salmonea</name>
    <dbReference type="NCBI Taxonomy" id="46181"/>
    <lineage>
        <taxon>Bacteria</taxon>
        <taxon>Bacillati</taxon>
        <taxon>Actinomycetota</taxon>
        <taxon>Actinomycetes</taxon>
        <taxon>Streptosporangiales</taxon>
        <taxon>Streptosporangiaceae</taxon>
        <taxon>Nonomuraea</taxon>
    </lineage>
</organism>